<gene>
    <name evidence="6" type="ORF">ACFSW8_10870</name>
</gene>
<name>A0ABW4ZBL6_9BACT</name>
<keyword evidence="3" id="KW-0732">Signal</keyword>
<comment type="subcellular location">
    <subcellularLocation>
        <location evidence="1">Secreted</location>
    </subcellularLocation>
</comment>
<proteinExistence type="predicted"/>
<dbReference type="PROSITE" id="PS51820">
    <property type="entry name" value="PA14"/>
    <property type="match status" value="2"/>
</dbReference>
<dbReference type="EMBL" id="JBHUJB010000045">
    <property type="protein sequence ID" value="MFD2159403.1"/>
    <property type="molecule type" value="Genomic_DNA"/>
</dbReference>
<dbReference type="InterPro" id="IPR011658">
    <property type="entry name" value="PA14_dom"/>
</dbReference>
<evidence type="ECO:0000313" key="6">
    <source>
        <dbReference type="EMBL" id="MFD2159403.1"/>
    </source>
</evidence>
<evidence type="ECO:0000256" key="2">
    <source>
        <dbReference type="ARBA" id="ARBA00022525"/>
    </source>
</evidence>
<keyword evidence="2" id="KW-0964">Secreted</keyword>
<accession>A0ABW4ZBL6</accession>
<evidence type="ECO:0000313" key="7">
    <source>
        <dbReference type="Proteomes" id="UP001597389"/>
    </source>
</evidence>
<reference evidence="7" key="1">
    <citation type="journal article" date="2019" name="Int. J. Syst. Evol. Microbiol.">
        <title>The Global Catalogue of Microorganisms (GCM) 10K type strain sequencing project: providing services to taxonomists for standard genome sequencing and annotation.</title>
        <authorList>
            <consortium name="The Broad Institute Genomics Platform"/>
            <consortium name="The Broad Institute Genome Sequencing Center for Infectious Disease"/>
            <person name="Wu L."/>
            <person name="Ma J."/>
        </authorList>
    </citation>
    <scope>NUCLEOTIDE SEQUENCE [LARGE SCALE GENOMIC DNA]</scope>
    <source>
        <strain evidence="7">CCUG 57942</strain>
    </source>
</reference>
<dbReference type="PANTHER" id="PTHR46769">
    <property type="entry name" value="POLYCYSTIC KIDNEY AND HEPATIC DISEASE 1 (AUTOSOMAL RECESSIVE)-LIKE 1"/>
    <property type="match status" value="1"/>
</dbReference>
<dbReference type="SUPFAM" id="SSF49785">
    <property type="entry name" value="Galactose-binding domain-like"/>
    <property type="match status" value="2"/>
</dbReference>
<dbReference type="SUPFAM" id="SSF56988">
    <property type="entry name" value="Anthrax protective antigen"/>
    <property type="match status" value="1"/>
</dbReference>
<dbReference type="Pfam" id="PF22633">
    <property type="entry name" value="F5_F8_type_C_2"/>
    <property type="match status" value="1"/>
</dbReference>
<dbReference type="InterPro" id="IPR059100">
    <property type="entry name" value="TSP3_bac"/>
</dbReference>
<dbReference type="PANTHER" id="PTHR46769:SF2">
    <property type="entry name" value="FIBROCYSTIN-L ISOFORM 2 PRECURSOR-RELATED"/>
    <property type="match status" value="1"/>
</dbReference>
<dbReference type="Gene3D" id="3.90.182.10">
    <property type="entry name" value="Toxin - Anthrax Protective Antigen,domain 1"/>
    <property type="match status" value="1"/>
</dbReference>
<protein>
    <submittedName>
        <fullName evidence="6">PA14 domain-containing protein</fullName>
    </submittedName>
</protein>
<dbReference type="SMART" id="SM00758">
    <property type="entry name" value="PA14"/>
    <property type="match status" value="2"/>
</dbReference>
<dbReference type="Pfam" id="PF00754">
    <property type="entry name" value="F5_F8_type_C"/>
    <property type="match status" value="1"/>
</dbReference>
<dbReference type="RefSeq" id="WP_377088764.1">
    <property type="nucleotide sequence ID" value="NZ_JBHSJL010000014.1"/>
</dbReference>
<dbReference type="InterPro" id="IPR052387">
    <property type="entry name" value="Fibrocystin"/>
</dbReference>
<dbReference type="Gene3D" id="2.60.120.260">
    <property type="entry name" value="Galactose-binding domain-like"/>
    <property type="match status" value="2"/>
</dbReference>
<keyword evidence="4" id="KW-0106">Calcium</keyword>
<evidence type="ECO:0000256" key="4">
    <source>
        <dbReference type="ARBA" id="ARBA00022837"/>
    </source>
</evidence>
<keyword evidence="7" id="KW-1185">Reference proteome</keyword>
<evidence type="ECO:0000259" key="5">
    <source>
        <dbReference type="PROSITE" id="PS51820"/>
    </source>
</evidence>
<feature type="domain" description="PA14" evidence="5">
    <location>
        <begin position="25"/>
        <end position="183"/>
    </location>
</feature>
<dbReference type="InterPro" id="IPR008979">
    <property type="entry name" value="Galactose-bd-like_sf"/>
</dbReference>
<dbReference type="Pfam" id="PF07691">
    <property type="entry name" value="PA14"/>
    <property type="match status" value="2"/>
</dbReference>
<comment type="caution">
    <text evidence="6">The sequence shown here is derived from an EMBL/GenBank/DDBJ whole genome shotgun (WGS) entry which is preliminary data.</text>
</comment>
<dbReference type="InterPro" id="IPR037524">
    <property type="entry name" value="PA14/GLEYA"/>
</dbReference>
<dbReference type="Pfam" id="PF18884">
    <property type="entry name" value="TSP3_bac"/>
    <property type="match status" value="2"/>
</dbReference>
<dbReference type="Proteomes" id="UP001597389">
    <property type="component" value="Unassembled WGS sequence"/>
</dbReference>
<feature type="domain" description="PA14" evidence="5">
    <location>
        <begin position="563"/>
        <end position="724"/>
    </location>
</feature>
<evidence type="ECO:0000256" key="1">
    <source>
        <dbReference type="ARBA" id="ARBA00004613"/>
    </source>
</evidence>
<sequence>MKCHSHQLLRSLSGIGLAASAIQAAETGKLSYEVWNNVEGSKVEDLVVLDAFHGGADEKLLIAGSEAPSNRGDAFGARMRGYIIAPVTGDYTFWESGDDQAELWLSEDDKKANIKKVAYHNGWTGKQSWDEKATQKSEPVRLIAGQKYYIELRHKESGGADHLALAWAYNEVSDSINLTQLEGAVASQINTEDQGVASAAIDGNTGGDDANGDVVAHTLNTENAWWQVDLAATHSVDRIVVWNRKTWQKRLSNFRVSLLDVSGKVVMSRDFHTDGESYVGEKLDWCLCGAVNAKAVRIERLGKSVAGSRRQVLALAEVEVFGTEAAQPEINLTQNEGVVATQSSDKKAEWGAGGAIDGNTSGVDSAGDGLAQTNNIAGSWWQVDLGKQSTLNRIVLWNRHVWRNRLAQFRISLIDKNGVVVGSEDFHTDGTHVGESMSWELDVPVAAQVVRVEKIGASPSSSGQHVISLAEVEVFGYEDRLELSERQLIPTAQLEAYTPEPDDLDDDDLNDAWELTYGFDTATWQSGDFAYSADPDRDYISNGEEAKLGLNPFQADSLVGYLTRERRWDVPHYSLREAEAQSDKVYEPAEEVVFVEESNTGQYAQNSLSQKLRGYITAPETGSYRFWVSSTNASQLYLSTNEQKYHKQLLAEMGPEVGTGHGIGFNANNKWDQFVTQMSEELYLVAGQKYYLELKHQHGHGPYSHASIAWARPGQEREEIPSEFLSTYHHIEEDNDDDSLPDAWESAHGLDALDNGLLDRFGQGENGDFDGDGLNNRAEYLAGTDPNNADTDGDGISDGDEVYVYGTNPLVADASDEQVVATVDVETFHGADYEWSFVDGGLLSNTFRGAISWDFTVPQSGACVLQVETRLRGTVYANEKVYVNAFIDGEFVGRYALQYGASHHAIMRVLSPHLSAGQHTLTLDIDNLFGRRIVQIDSITVREPSGIDQDGDGIADWVEAQLAEADFMKPAATVSRTSPFFIEGGARMLDQLSVNGQSAERGVDANHWYSNLPLNSGEDTGYTVSFANGQEVSGEVFWWATNILDNESLSIRQGDTLRLGAWVGNGPGANTEHPNKRQSVGNGVVATISIEGQNHILHNSKDVLLYEFNTPGIYQVGVVHVSGQTGTLTVEVVGAELPEATTLVQNDVSYLTLEDADVDRDLFFETGKGLHLSAFESVDEDTYKLRLDPAEGGHFGLAARLWEDGPILDVAPITAVTLSDALQNGLSNGVSSEDFPGYYVLTTPMVVQDLPEGGKVVVTIFRSGVSFLDGSSQKTFTAADVRDEIIYLQFLVPNGQNGGYCHYIDVYDENGDKIGRR</sequence>
<evidence type="ECO:0000256" key="3">
    <source>
        <dbReference type="ARBA" id="ARBA00022729"/>
    </source>
</evidence>
<dbReference type="InterPro" id="IPR000421">
    <property type="entry name" value="FA58C"/>
</dbReference>
<organism evidence="6 7">
    <name type="scientific">Rubritalea tangerina</name>
    <dbReference type="NCBI Taxonomy" id="430798"/>
    <lineage>
        <taxon>Bacteria</taxon>
        <taxon>Pseudomonadati</taxon>
        <taxon>Verrucomicrobiota</taxon>
        <taxon>Verrucomicrobiia</taxon>
        <taxon>Verrucomicrobiales</taxon>
        <taxon>Rubritaleaceae</taxon>
        <taxon>Rubritalea</taxon>
    </lineage>
</organism>